<evidence type="ECO:0000313" key="1">
    <source>
        <dbReference type="EMBL" id="MBA0658905.1"/>
    </source>
</evidence>
<accession>A0A7J8V7Y2</accession>
<name>A0A7J8V7Y2_9ROSI</name>
<keyword evidence="2" id="KW-1185">Reference proteome</keyword>
<sequence>FSVGAPSLQPENAKYPEGARVVDSLKVNDVKQASLFIVREAMLEAKRRGLKIVIYFHKSKFLHKVLESKSENFNWRLQPVSEDIKFIPLVYIEALLWSEFNSINKWAQLASR</sequence>
<reference evidence="1 2" key="1">
    <citation type="journal article" date="2019" name="Genome Biol. Evol.">
        <title>Insights into the evolution of the New World diploid cottons (Gossypium, subgenus Houzingenia) based on genome sequencing.</title>
        <authorList>
            <person name="Grover C.E."/>
            <person name="Arick M.A. 2nd"/>
            <person name="Thrash A."/>
            <person name="Conover J.L."/>
            <person name="Sanders W.S."/>
            <person name="Peterson D.G."/>
            <person name="Frelichowski J.E."/>
            <person name="Scheffler J.A."/>
            <person name="Scheffler B.E."/>
            <person name="Wendel J.F."/>
        </authorList>
    </citation>
    <scope>NUCLEOTIDE SEQUENCE [LARGE SCALE GENOMIC DNA]</scope>
    <source>
        <strain evidence="1">57</strain>
        <tissue evidence="1">Leaf</tissue>
    </source>
</reference>
<protein>
    <submittedName>
        <fullName evidence="1">Uncharacterized protein</fullName>
    </submittedName>
</protein>
<comment type="caution">
    <text evidence="1">The sequence shown here is derived from an EMBL/GenBank/DDBJ whole genome shotgun (WGS) entry which is preliminary data.</text>
</comment>
<dbReference type="AlphaFoldDB" id="A0A7J8V7Y2"/>
<evidence type="ECO:0000313" key="2">
    <source>
        <dbReference type="Proteomes" id="UP000593573"/>
    </source>
</evidence>
<dbReference type="EMBL" id="JABFAB010000009">
    <property type="protein sequence ID" value="MBA0658905.1"/>
    <property type="molecule type" value="Genomic_DNA"/>
</dbReference>
<dbReference type="OrthoDB" id="1001383at2759"/>
<organism evidence="1 2">
    <name type="scientific">Gossypium klotzschianum</name>
    <dbReference type="NCBI Taxonomy" id="34286"/>
    <lineage>
        <taxon>Eukaryota</taxon>
        <taxon>Viridiplantae</taxon>
        <taxon>Streptophyta</taxon>
        <taxon>Embryophyta</taxon>
        <taxon>Tracheophyta</taxon>
        <taxon>Spermatophyta</taxon>
        <taxon>Magnoliopsida</taxon>
        <taxon>eudicotyledons</taxon>
        <taxon>Gunneridae</taxon>
        <taxon>Pentapetalae</taxon>
        <taxon>rosids</taxon>
        <taxon>malvids</taxon>
        <taxon>Malvales</taxon>
        <taxon>Malvaceae</taxon>
        <taxon>Malvoideae</taxon>
        <taxon>Gossypium</taxon>
    </lineage>
</organism>
<dbReference type="Proteomes" id="UP000593573">
    <property type="component" value="Unassembled WGS sequence"/>
</dbReference>
<feature type="non-terminal residue" evidence="1">
    <location>
        <position position="1"/>
    </location>
</feature>
<gene>
    <name evidence="1" type="ORF">Goklo_011081</name>
</gene>
<proteinExistence type="predicted"/>